<evidence type="ECO:0000256" key="1">
    <source>
        <dbReference type="ARBA" id="ARBA00022737"/>
    </source>
</evidence>
<dbReference type="GO" id="GO:0003723">
    <property type="term" value="F:RNA binding"/>
    <property type="evidence" value="ECO:0007669"/>
    <property type="project" value="InterPro"/>
</dbReference>
<dbReference type="PANTHER" id="PTHR47447:SF17">
    <property type="entry name" value="OS12G0638900 PROTEIN"/>
    <property type="match status" value="1"/>
</dbReference>
<dbReference type="InterPro" id="IPR006145">
    <property type="entry name" value="PsdUridine_synth_RsuA/RluA"/>
</dbReference>
<dbReference type="SUPFAM" id="SSF55120">
    <property type="entry name" value="Pseudouridine synthase"/>
    <property type="match status" value="1"/>
</dbReference>
<evidence type="ECO:0000259" key="2">
    <source>
        <dbReference type="Pfam" id="PF00849"/>
    </source>
</evidence>
<dbReference type="Proteomes" id="UP000186817">
    <property type="component" value="Unassembled WGS sequence"/>
</dbReference>
<dbReference type="GO" id="GO:0001522">
    <property type="term" value="P:pseudouridine synthesis"/>
    <property type="evidence" value="ECO:0007669"/>
    <property type="project" value="InterPro"/>
</dbReference>
<dbReference type="GO" id="GO:0009982">
    <property type="term" value="F:pseudouridine synthase activity"/>
    <property type="evidence" value="ECO:0007669"/>
    <property type="project" value="InterPro"/>
</dbReference>
<accession>A0A1Q9CA26</accession>
<dbReference type="EMBL" id="LSRX01001447">
    <property type="protein sequence ID" value="OLP79793.1"/>
    <property type="molecule type" value="Genomic_DNA"/>
</dbReference>
<name>A0A1Q9CA26_SYMMI</name>
<dbReference type="OrthoDB" id="412851at2759"/>
<sequence>MFLKGGAVGMLPTRDISLVSTLKEHALKAAWRNAVGLLQVAGNLLSRPNLITYTQGIRSLRYSFRWADAVALLRRLRMELQPDTVCFGTVLGTCKSWHTALRVIETLDTTSMRVGEVMLGQATTSCMRQMLWECAANLLRRSSNDQNAPDSQSYTAGIQACVDWRMALQKFEDMSTLRICVDDIATKAAMNSLSQAGLWPEVLQMFSRLDSIDRISFSSCKTACAKSVSWAMPLALVDSALFLQASLDIIDFSTAISACEKKGKWASSIALLGDAVRCKLQTDALCWEESMPSSWQLVLFLRAELARICLPARISSCNRGISACQRGNQWQVARCLLHSHHDCLRRDAVSYNSAVGAFRISSQWQPALATHEAMAEDAVVPDSASKTIVASSVGRCSSWPHALFLATRPEQSSIATDLHSITASLNWEKAFASYDLMVQQGVSCSQLLCHSLVSSCVTAALWREAASVYESTVVGTLQPDAGFCEPLISSRADQCWQLAVDCMSHCLKSGKSRTTFWYRCIQASASKVTWSALVIVLARFREAYGEPDLKINGMLCESFRQAGWRKVMALLRHVGSKQVTSDPFLYSSAMSSCRSRGKWLLAGALLDHCARTVQCDAVVWNTYIANKGLIWPAALNAVGSMISAGFEADAVSYNSMMATYSDHWQRAAACYEHMELLNMELDVAFPIAIDSCKHAGREEIGKCIVMGARHVSCILRFWAMAEMVMLTDLKSCFVEVLKQINTEKMTTAEVSKLWWTTASLGLYHPTLLIHLEHNGARLLRQFTLEEMVAVAMGACTTDAATHFLCALRKEVRRRAAAIERQEGTGRQEILQQFVGMLWALNFAVPISKRDFSCFRQFFNRLAIFLDEVSSPERQEARFAEQVQPWTSVSRSLKSPLVRLTLPDCLVTAKPAGWEVYGDTKLQMLPYVQTVLGELPIHEDRDHAFGFLHRLDIPSSGLILSAATYAAFYDLQLQLVCGRLLRDYVVLCHGHVPHVRNEIQARLKLTDVAHAGAQGKASRTLVKMAARATGNGGSYEQWLSEFYAHSF</sequence>
<dbReference type="AlphaFoldDB" id="A0A1Q9CA26"/>
<protein>
    <submittedName>
        <fullName evidence="3">Pentatricopeptide repeat-containing protein</fullName>
    </submittedName>
</protein>
<dbReference type="Gene3D" id="1.25.40.10">
    <property type="entry name" value="Tetratricopeptide repeat domain"/>
    <property type="match status" value="3"/>
</dbReference>
<dbReference type="PANTHER" id="PTHR47447">
    <property type="entry name" value="OS03G0856100 PROTEIN"/>
    <property type="match status" value="1"/>
</dbReference>
<evidence type="ECO:0000313" key="4">
    <source>
        <dbReference type="Proteomes" id="UP000186817"/>
    </source>
</evidence>
<dbReference type="Gene3D" id="3.30.2350.10">
    <property type="entry name" value="Pseudouridine synthase"/>
    <property type="match status" value="1"/>
</dbReference>
<keyword evidence="4" id="KW-1185">Reference proteome</keyword>
<dbReference type="InterPro" id="IPR020103">
    <property type="entry name" value="PsdUridine_synth_cat_dom_sf"/>
</dbReference>
<proteinExistence type="predicted"/>
<evidence type="ECO:0000313" key="3">
    <source>
        <dbReference type="EMBL" id="OLP79793.1"/>
    </source>
</evidence>
<comment type="caution">
    <text evidence="3">The sequence shown here is derived from an EMBL/GenBank/DDBJ whole genome shotgun (WGS) entry which is preliminary data.</text>
</comment>
<keyword evidence="1" id="KW-0677">Repeat</keyword>
<dbReference type="InterPro" id="IPR011990">
    <property type="entry name" value="TPR-like_helical_dom_sf"/>
</dbReference>
<dbReference type="Pfam" id="PF00849">
    <property type="entry name" value="PseudoU_synth_2"/>
    <property type="match status" value="1"/>
</dbReference>
<gene>
    <name evidence="3" type="ORF">AK812_SmicGene39867</name>
</gene>
<reference evidence="3 4" key="1">
    <citation type="submission" date="2016-02" db="EMBL/GenBank/DDBJ databases">
        <title>Genome analysis of coral dinoflagellate symbionts highlights evolutionary adaptations to a symbiotic lifestyle.</title>
        <authorList>
            <person name="Aranda M."/>
            <person name="Li Y."/>
            <person name="Liew Y.J."/>
            <person name="Baumgarten S."/>
            <person name="Simakov O."/>
            <person name="Wilson M."/>
            <person name="Piel J."/>
            <person name="Ashoor H."/>
            <person name="Bougouffa S."/>
            <person name="Bajic V.B."/>
            <person name="Ryu T."/>
            <person name="Ravasi T."/>
            <person name="Bayer T."/>
            <person name="Micklem G."/>
            <person name="Kim H."/>
            <person name="Bhak J."/>
            <person name="Lajeunesse T.C."/>
            <person name="Voolstra C.R."/>
        </authorList>
    </citation>
    <scope>NUCLEOTIDE SEQUENCE [LARGE SCALE GENOMIC DNA]</scope>
    <source>
        <strain evidence="3 4">CCMP2467</strain>
    </source>
</reference>
<feature type="domain" description="Pseudouridine synthase RsuA/RluA-like" evidence="2">
    <location>
        <begin position="905"/>
        <end position="1027"/>
    </location>
</feature>
<organism evidence="3 4">
    <name type="scientific">Symbiodinium microadriaticum</name>
    <name type="common">Dinoflagellate</name>
    <name type="synonym">Zooxanthella microadriatica</name>
    <dbReference type="NCBI Taxonomy" id="2951"/>
    <lineage>
        <taxon>Eukaryota</taxon>
        <taxon>Sar</taxon>
        <taxon>Alveolata</taxon>
        <taxon>Dinophyceae</taxon>
        <taxon>Suessiales</taxon>
        <taxon>Symbiodiniaceae</taxon>
        <taxon>Symbiodinium</taxon>
    </lineage>
</organism>